<keyword evidence="2" id="KW-0804">Transcription</keyword>
<dbReference type="OrthoDB" id="3424744at2"/>
<evidence type="ECO:0000256" key="1">
    <source>
        <dbReference type="ARBA" id="ARBA00023015"/>
    </source>
</evidence>
<evidence type="ECO:0000256" key="3">
    <source>
        <dbReference type="SAM" id="Phobius"/>
    </source>
</evidence>
<keyword evidence="1" id="KW-0805">Transcription regulation</keyword>
<dbReference type="STRING" id="287986.DV20_35100"/>
<dbReference type="InterPro" id="IPR041916">
    <property type="entry name" value="Anti_sigma_zinc_sf"/>
</dbReference>
<accession>A0A066TZZ4</accession>
<sequence length="277" mass="29597">MNHAPERLIAAYVAGEDLPGDQLWGLEAHLESCPLCRARLAEVAPVQPVVDLVWNRLSAEVLLPAGPFHESPPRTARARPRPARRRRRWLDTWVTPAMTPWLGMIVLVTLLAVVLDHVGRSVLDVTAVQLFAPVLPVLGVAASWARGLDPAYEVVVATPRAGLYLVARRTLAVLVVVLPVLGVAGWLTGTAPALWLLPSLAFTTGTLALGGLIGVTRAAYALVAVWVAALVLPTVAVQRPTFAFSTGAWPVWAGIFALTTVVVALHKGAFTRLGARN</sequence>
<evidence type="ECO:0000256" key="2">
    <source>
        <dbReference type="ARBA" id="ARBA00023163"/>
    </source>
</evidence>
<dbReference type="InterPro" id="IPR027383">
    <property type="entry name" value="Znf_put"/>
</dbReference>
<comment type="caution">
    <text evidence="5">The sequence shown here is derived from an EMBL/GenBank/DDBJ whole genome shotgun (WGS) entry which is preliminary data.</text>
</comment>
<dbReference type="Gene3D" id="1.10.10.1320">
    <property type="entry name" value="Anti-sigma factor, zinc-finger domain"/>
    <property type="match status" value="1"/>
</dbReference>
<organism evidence="5 6">
    <name type="scientific">Amycolatopsis rifamycinica</name>
    <dbReference type="NCBI Taxonomy" id="287986"/>
    <lineage>
        <taxon>Bacteria</taxon>
        <taxon>Bacillati</taxon>
        <taxon>Actinomycetota</taxon>
        <taxon>Actinomycetes</taxon>
        <taxon>Pseudonocardiales</taxon>
        <taxon>Pseudonocardiaceae</taxon>
        <taxon>Amycolatopsis</taxon>
    </lineage>
</organism>
<feature type="transmembrane region" description="Helical" evidence="3">
    <location>
        <begin position="166"/>
        <end position="187"/>
    </location>
</feature>
<keyword evidence="3" id="KW-0812">Transmembrane</keyword>
<feature type="transmembrane region" description="Helical" evidence="3">
    <location>
        <begin position="219"/>
        <end position="237"/>
    </location>
</feature>
<proteinExistence type="predicted"/>
<evidence type="ECO:0000313" key="5">
    <source>
        <dbReference type="EMBL" id="KDN17558.1"/>
    </source>
</evidence>
<feature type="transmembrane region" description="Helical" evidence="3">
    <location>
        <begin position="127"/>
        <end position="145"/>
    </location>
</feature>
<keyword evidence="6" id="KW-1185">Reference proteome</keyword>
<dbReference type="AlphaFoldDB" id="A0A066TZZ4"/>
<feature type="transmembrane region" description="Helical" evidence="3">
    <location>
        <begin position="193"/>
        <end position="212"/>
    </location>
</feature>
<gene>
    <name evidence="5" type="ORF">DV20_35100</name>
</gene>
<feature type="domain" description="Putative zinc-finger" evidence="4">
    <location>
        <begin position="7"/>
        <end position="37"/>
    </location>
</feature>
<dbReference type="RefSeq" id="WP_043787421.1">
    <property type="nucleotide sequence ID" value="NZ_JMQI01000071.1"/>
</dbReference>
<evidence type="ECO:0000259" key="4">
    <source>
        <dbReference type="Pfam" id="PF13490"/>
    </source>
</evidence>
<reference evidence="5 6" key="1">
    <citation type="submission" date="2014-05" db="EMBL/GenBank/DDBJ databases">
        <title>Draft genome sequence of Amycolatopsis rifamycinica DSM 46095.</title>
        <authorList>
            <person name="Lal R."/>
            <person name="Saxena A."/>
            <person name="Kumari R."/>
            <person name="Mukherjee U."/>
            <person name="Singh P."/>
            <person name="Sangwan N."/>
            <person name="Mahato N.K."/>
        </authorList>
    </citation>
    <scope>NUCLEOTIDE SEQUENCE [LARGE SCALE GENOMIC DNA]</scope>
    <source>
        <strain evidence="5 6">DSM 46095</strain>
    </source>
</reference>
<dbReference type="Proteomes" id="UP000027345">
    <property type="component" value="Unassembled WGS sequence"/>
</dbReference>
<dbReference type="Pfam" id="PF13490">
    <property type="entry name" value="zf-HC2"/>
    <property type="match status" value="1"/>
</dbReference>
<feature type="transmembrane region" description="Helical" evidence="3">
    <location>
        <begin position="249"/>
        <end position="270"/>
    </location>
</feature>
<dbReference type="eggNOG" id="COG3806">
    <property type="taxonomic scope" value="Bacteria"/>
</dbReference>
<protein>
    <submittedName>
        <fullName evidence="5">Membrane protein</fullName>
    </submittedName>
</protein>
<keyword evidence="3" id="KW-1133">Transmembrane helix</keyword>
<dbReference type="EMBL" id="JMQI01000071">
    <property type="protein sequence ID" value="KDN17558.1"/>
    <property type="molecule type" value="Genomic_DNA"/>
</dbReference>
<evidence type="ECO:0000313" key="6">
    <source>
        <dbReference type="Proteomes" id="UP000027345"/>
    </source>
</evidence>
<feature type="transmembrane region" description="Helical" evidence="3">
    <location>
        <begin position="93"/>
        <end position="115"/>
    </location>
</feature>
<name>A0A066TZZ4_9PSEU</name>
<keyword evidence="3" id="KW-0472">Membrane</keyword>